<dbReference type="InterPro" id="IPR043894">
    <property type="entry name" value="MupG_C"/>
</dbReference>
<gene>
    <name evidence="3" type="ORF">SAMN05421804_102216</name>
</gene>
<evidence type="ECO:0000259" key="1">
    <source>
        <dbReference type="Pfam" id="PF05913"/>
    </source>
</evidence>
<reference evidence="3 4" key="1">
    <citation type="submission" date="2016-10" db="EMBL/GenBank/DDBJ databases">
        <authorList>
            <person name="de Groot N.N."/>
        </authorList>
    </citation>
    <scope>NUCLEOTIDE SEQUENCE [LARGE SCALE GENOMIC DNA]</scope>
    <source>
        <strain evidence="3 4">CGMCC 1.5058</strain>
    </source>
</reference>
<feature type="domain" description="6-phospho-N-acetylmuramidase C-terminal" evidence="1">
    <location>
        <begin position="242"/>
        <end position="346"/>
    </location>
</feature>
<evidence type="ECO:0000259" key="2">
    <source>
        <dbReference type="Pfam" id="PF19200"/>
    </source>
</evidence>
<dbReference type="Pfam" id="PF05913">
    <property type="entry name" value="MupG_C"/>
    <property type="match status" value="1"/>
</dbReference>
<dbReference type="Gene3D" id="3.20.20.70">
    <property type="entry name" value="Aldolase class I"/>
    <property type="match status" value="1"/>
</dbReference>
<evidence type="ECO:0000313" key="3">
    <source>
        <dbReference type="EMBL" id="SDI38958.1"/>
    </source>
</evidence>
<evidence type="ECO:0000313" key="4">
    <source>
        <dbReference type="Proteomes" id="UP000183255"/>
    </source>
</evidence>
<organism evidence="3 4">
    <name type="scientific">Proteiniclasticum ruminis</name>
    <dbReference type="NCBI Taxonomy" id="398199"/>
    <lineage>
        <taxon>Bacteria</taxon>
        <taxon>Bacillati</taxon>
        <taxon>Bacillota</taxon>
        <taxon>Clostridia</taxon>
        <taxon>Eubacteriales</taxon>
        <taxon>Clostridiaceae</taxon>
        <taxon>Proteiniclasticum</taxon>
    </lineage>
</organism>
<dbReference type="SUPFAM" id="SSF50891">
    <property type="entry name" value="Cyclophilin-like"/>
    <property type="match status" value="1"/>
</dbReference>
<dbReference type="InterPro" id="IPR017853">
    <property type="entry name" value="GH"/>
</dbReference>
<dbReference type="Gene3D" id="2.40.100.10">
    <property type="entry name" value="Cyclophilin-like"/>
    <property type="match status" value="1"/>
</dbReference>
<dbReference type="RefSeq" id="WP_051651745.1">
    <property type="nucleotide sequence ID" value="NZ_FNDZ01000002.1"/>
</dbReference>
<accession>A0A1G8K691</accession>
<dbReference type="InterPro" id="IPR043797">
    <property type="entry name" value="MupG_N"/>
</dbReference>
<sequence length="349" mass="39965">MKLSSTLGFSIYPSTWQEKRKQLSSLYQEGSAVFTSLHISEEFSDAYVGQVEEMMAYLNETGYEVIADVSRRSLEIFSEDSLVSLAERLKIDVLRVDYGFTQEEILLAAQKVPVCFNASTLTEEDLMVLKETGKTFYAMYNFYPRPETGIDREQFMKRNELLKHYGLGVMAFISGESEKRRPLYDGLPTLEEHRHQKPYVSFVDLMNGYGIKHIFVGDGLLSEEEAEPIRLLLEEGVYSIPVSTLEKEDLLHKNFTVRIDSPQSLIRVQESREYATPGAVIEPSHTTERKLGSITIDNKNYGRYSGEVQILRETFERDDRVNVIGQVDPCYHSLLKNIPNGAKIRLTKR</sequence>
<name>A0A1G8K691_9CLOT</name>
<dbReference type="SUPFAM" id="SSF51445">
    <property type="entry name" value="(Trans)glycosidases"/>
    <property type="match status" value="1"/>
</dbReference>
<dbReference type="InterPro" id="IPR029000">
    <property type="entry name" value="Cyclophilin-like_dom_sf"/>
</dbReference>
<proteinExistence type="predicted"/>
<dbReference type="PANTHER" id="PTHR38435">
    <property type="match status" value="1"/>
</dbReference>
<dbReference type="EMBL" id="FNDZ01000002">
    <property type="protein sequence ID" value="SDI38958.1"/>
    <property type="molecule type" value="Genomic_DNA"/>
</dbReference>
<dbReference type="Proteomes" id="UP000183255">
    <property type="component" value="Unassembled WGS sequence"/>
</dbReference>
<protein>
    <recommendedName>
        <fullName evidence="5">Outer surface protein</fullName>
    </recommendedName>
</protein>
<dbReference type="InterPro" id="IPR013785">
    <property type="entry name" value="Aldolase_TIM"/>
</dbReference>
<evidence type="ECO:0008006" key="5">
    <source>
        <dbReference type="Google" id="ProtNLM"/>
    </source>
</evidence>
<dbReference type="AlphaFoldDB" id="A0A1G8K691"/>
<feature type="domain" description="6-phospho-N-acetylmuramidase N-terminal" evidence="2">
    <location>
        <begin position="7"/>
        <end position="229"/>
    </location>
</feature>
<dbReference type="PANTHER" id="PTHR38435:SF2">
    <property type="entry name" value="DUF871 DOMAIN-CONTAINING PROTEIN"/>
    <property type="match status" value="1"/>
</dbReference>
<dbReference type="Pfam" id="PF19200">
    <property type="entry name" value="MupG_N"/>
    <property type="match status" value="1"/>
</dbReference>
<dbReference type="InterPro" id="IPR008589">
    <property type="entry name" value="MupG"/>
</dbReference>